<gene>
    <name evidence="5" type="primary">LOC116286307</name>
</gene>
<dbReference type="Gene3D" id="1.20.5.990">
    <property type="entry name" value="Nemo cc2-lz domain - 1d5 darpin complex"/>
    <property type="match status" value="1"/>
</dbReference>
<dbReference type="AlphaFoldDB" id="A0A6P8GWK8"/>
<feature type="compositionally biased region" description="Low complexity" evidence="3">
    <location>
        <begin position="255"/>
        <end position="264"/>
    </location>
</feature>
<feature type="coiled-coil region" evidence="2">
    <location>
        <begin position="108"/>
        <end position="142"/>
    </location>
</feature>
<feature type="region of interest" description="Disordered" evidence="3">
    <location>
        <begin position="1"/>
        <end position="26"/>
    </location>
</feature>
<dbReference type="GO" id="GO:0043122">
    <property type="term" value="P:regulation of canonical NF-kappaB signal transduction"/>
    <property type="evidence" value="ECO:0007669"/>
    <property type="project" value="UniProtKB-ARBA"/>
</dbReference>
<feature type="compositionally biased region" description="Low complexity" evidence="3">
    <location>
        <begin position="16"/>
        <end position="26"/>
    </location>
</feature>
<keyword evidence="1 2" id="KW-0175">Coiled coil</keyword>
<evidence type="ECO:0000313" key="5">
    <source>
        <dbReference type="RefSeq" id="XP_031548639.1"/>
    </source>
</evidence>
<keyword evidence="4" id="KW-1185">Reference proteome</keyword>
<feature type="coiled-coil region" evidence="2">
    <location>
        <begin position="173"/>
        <end position="221"/>
    </location>
</feature>
<dbReference type="OrthoDB" id="5969558at2759"/>
<sequence length="310" mass="35714">MADGSSVRNLEGGNDSSASSISSKSTISTFNEREFILKLLSEKRTLLAALHSEKKDKLKWKSEYEKLFEERSTLDRSVQDDLTDPTGCSMRLGTLTLGEEGAAYQNESKILHNRVREQERTIQSLRSQNASLLNQVAVLRSEVIRLAGSLSKLDVQVDTELLKEQLSLYEEDFQKEKDDKVNAQSKISTLNEQLRDCQDLISSLTVELDMYKTAYEREKKEKEKMLLKSLQRDTQRTTVSSENKRQNRPQPLPKPQLQVVYPVVNTQAHEDDTRRRQQLQRVGVFTRDMQRSPNYDLYGNDGDPEPHWWS</sequence>
<organism evidence="4 5">
    <name type="scientific">Actinia tenebrosa</name>
    <name type="common">Australian red waratah sea anemone</name>
    <dbReference type="NCBI Taxonomy" id="6105"/>
    <lineage>
        <taxon>Eukaryota</taxon>
        <taxon>Metazoa</taxon>
        <taxon>Cnidaria</taxon>
        <taxon>Anthozoa</taxon>
        <taxon>Hexacorallia</taxon>
        <taxon>Actiniaria</taxon>
        <taxon>Actiniidae</taxon>
        <taxon>Actinia</taxon>
    </lineage>
</organism>
<dbReference type="InParanoid" id="A0A6P8GWK8"/>
<dbReference type="Proteomes" id="UP000515163">
    <property type="component" value="Unplaced"/>
</dbReference>
<dbReference type="GO" id="GO:0005737">
    <property type="term" value="C:cytoplasm"/>
    <property type="evidence" value="ECO:0007669"/>
    <property type="project" value="UniProtKB-ARBA"/>
</dbReference>
<feature type="region of interest" description="Disordered" evidence="3">
    <location>
        <begin position="228"/>
        <end position="310"/>
    </location>
</feature>
<protein>
    <submittedName>
        <fullName evidence="5">TNFAIP3-interacting protein 1-like</fullName>
    </submittedName>
</protein>
<dbReference type="RefSeq" id="XP_031548639.1">
    <property type="nucleotide sequence ID" value="XM_031692779.1"/>
</dbReference>
<dbReference type="GeneID" id="116286307"/>
<dbReference type="GO" id="GO:0006357">
    <property type="term" value="P:regulation of transcription by RNA polymerase II"/>
    <property type="evidence" value="ECO:0007669"/>
    <property type="project" value="TreeGrafter"/>
</dbReference>
<evidence type="ECO:0000256" key="1">
    <source>
        <dbReference type="ARBA" id="ARBA00023054"/>
    </source>
</evidence>
<dbReference type="KEGG" id="aten:116286307"/>
<accession>A0A6P8GWK8</accession>
<dbReference type="GO" id="GO:0071222">
    <property type="term" value="P:cellular response to lipopolysaccharide"/>
    <property type="evidence" value="ECO:0007669"/>
    <property type="project" value="TreeGrafter"/>
</dbReference>
<name>A0A6P8GWK8_ACTTE</name>
<reference evidence="5" key="1">
    <citation type="submission" date="2025-08" db="UniProtKB">
        <authorList>
            <consortium name="RefSeq"/>
        </authorList>
    </citation>
    <scope>IDENTIFICATION</scope>
    <source>
        <tissue evidence="5">Tentacle</tissue>
    </source>
</reference>
<dbReference type="PANTHER" id="PTHR31882:SF11">
    <property type="entry name" value="HDA1 COMPLEX SUBUNIT 2"/>
    <property type="match status" value="1"/>
</dbReference>
<dbReference type="PANTHER" id="PTHR31882">
    <property type="entry name" value="TNFAIP3-INTERACTING PROTEIN COILED COIL FAMILY MEMBER"/>
    <property type="match status" value="1"/>
</dbReference>
<proteinExistence type="predicted"/>
<evidence type="ECO:0000256" key="3">
    <source>
        <dbReference type="SAM" id="MobiDB-lite"/>
    </source>
</evidence>
<evidence type="ECO:0000256" key="2">
    <source>
        <dbReference type="SAM" id="Coils"/>
    </source>
</evidence>
<evidence type="ECO:0000313" key="4">
    <source>
        <dbReference type="Proteomes" id="UP000515163"/>
    </source>
</evidence>